<reference evidence="2 3" key="1">
    <citation type="journal article" date="2019" name="Genome Biol. Evol.">
        <title>Insights into the evolution of the New World diploid cottons (Gossypium, subgenus Houzingenia) based on genome sequencing.</title>
        <authorList>
            <person name="Grover C.E."/>
            <person name="Arick M.A. 2nd"/>
            <person name="Thrash A."/>
            <person name="Conover J.L."/>
            <person name="Sanders W.S."/>
            <person name="Peterson D.G."/>
            <person name="Frelichowski J.E."/>
            <person name="Scheffler J.A."/>
            <person name="Scheffler B.E."/>
            <person name="Wendel J.F."/>
        </authorList>
    </citation>
    <scope>NUCLEOTIDE SEQUENCE [LARGE SCALE GENOMIC DNA]</scope>
    <source>
        <strain evidence="2">57</strain>
        <tissue evidence="2">Leaf</tissue>
    </source>
</reference>
<gene>
    <name evidence="2" type="ORF">Goklo_025194</name>
</gene>
<organism evidence="2 3">
    <name type="scientific">Gossypium klotzschianum</name>
    <dbReference type="NCBI Taxonomy" id="34286"/>
    <lineage>
        <taxon>Eukaryota</taxon>
        <taxon>Viridiplantae</taxon>
        <taxon>Streptophyta</taxon>
        <taxon>Embryophyta</taxon>
        <taxon>Tracheophyta</taxon>
        <taxon>Spermatophyta</taxon>
        <taxon>Magnoliopsida</taxon>
        <taxon>eudicotyledons</taxon>
        <taxon>Gunneridae</taxon>
        <taxon>Pentapetalae</taxon>
        <taxon>rosids</taxon>
        <taxon>malvids</taxon>
        <taxon>Malvales</taxon>
        <taxon>Malvaceae</taxon>
        <taxon>Malvoideae</taxon>
        <taxon>Gossypium</taxon>
    </lineage>
</organism>
<evidence type="ECO:0000313" key="2">
    <source>
        <dbReference type="EMBL" id="MBA0670514.1"/>
    </source>
</evidence>
<dbReference type="EMBL" id="JABFAB010236898">
    <property type="protein sequence ID" value="MBA0670514.1"/>
    <property type="molecule type" value="Genomic_DNA"/>
</dbReference>
<sequence length="180" mass="21483">MEMEPSMRQNPSSFLNTNVEKYFNELQGKTFIQERGFAPSMILCKEIWPLVRNTEGHMWDIVPVRGKEVQVTPQIICDFYNAPYYEKDFIDETNLEYFWDISMDNIINFLMLIPFTQWMQESEPIFQAFARQNNILVPGYTLDMFGPTNLEQEEEMHEREEEGEDEKDDRSEEMDFEEGD</sequence>
<feature type="compositionally biased region" description="Acidic residues" evidence="1">
    <location>
        <begin position="151"/>
        <end position="180"/>
    </location>
</feature>
<keyword evidence="3" id="KW-1185">Reference proteome</keyword>
<protein>
    <submittedName>
        <fullName evidence="2">Uncharacterized protein</fullName>
    </submittedName>
</protein>
<name>A0A7J8W756_9ROSI</name>
<feature type="region of interest" description="Disordered" evidence="1">
    <location>
        <begin position="149"/>
        <end position="180"/>
    </location>
</feature>
<comment type="caution">
    <text evidence="2">The sequence shown here is derived from an EMBL/GenBank/DDBJ whole genome shotgun (WGS) entry which is preliminary data.</text>
</comment>
<accession>A0A7J8W756</accession>
<dbReference type="AlphaFoldDB" id="A0A7J8W756"/>
<proteinExistence type="predicted"/>
<evidence type="ECO:0000313" key="3">
    <source>
        <dbReference type="Proteomes" id="UP000593573"/>
    </source>
</evidence>
<dbReference type="Proteomes" id="UP000593573">
    <property type="component" value="Unassembled WGS sequence"/>
</dbReference>
<evidence type="ECO:0000256" key="1">
    <source>
        <dbReference type="SAM" id="MobiDB-lite"/>
    </source>
</evidence>
<dbReference type="OrthoDB" id="10428565at2759"/>